<reference evidence="2" key="1">
    <citation type="submission" date="2022-12" db="EMBL/GenBank/DDBJ databases">
        <title>Gycomyces niveus sp.nov.,a novel actinomycete isolated from soil in Shouguan.</title>
        <authorList>
            <person name="Yang X."/>
        </authorList>
    </citation>
    <scope>NUCLEOTIDE SEQUENCE</scope>
    <source>
        <strain evidence="2">NEAU-A15</strain>
    </source>
</reference>
<dbReference type="EMBL" id="JAPZVP010000006">
    <property type="protein sequence ID" value="MDA1359741.1"/>
    <property type="molecule type" value="Genomic_DNA"/>
</dbReference>
<name>A0A9X3SQ56_9ACTN</name>
<evidence type="ECO:0000256" key="1">
    <source>
        <dbReference type="SAM" id="MobiDB-lite"/>
    </source>
</evidence>
<evidence type="ECO:0000313" key="3">
    <source>
        <dbReference type="Proteomes" id="UP001146067"/>
    </source>
</evidence>
<gene>
    <name evidence="2" type="ORF">O1R50_08915</name>
</gene>
<dbReference type="RefSeq" id="WP_270109618.1">
    <property type="nucleotide sequence ID" value="NZ_JAPZVP010000006.1"/>
</dbReference>
<feature type="compositionally biased region" description="Polar residues" evidence="1">
    <location>
        <begin position="177"/>
        <end position="186"/>
    </location>
</feature>
<organism evidence="2 3">
    <name type="scientific">Glycomyces luteolus</name>
    <dbReference type="NCBI Taxonomy" id="2670330"/>
    <lineage>
        <taxon>Bacteria</taxon>
        <taxon>Bacillati</taxon>
        <taxon>Actinomycetota</taxon>
        <taxon>Actinomycetes</taxon>
        <taxon>Glycomycetales</taxon>
        <taxon>Glycomycetaceae</taxon>
        <taxon>Glycomyces</taxon>
    </lineage>
</organism>
<keyword evidence="3" id="KW-1185">Reference proteome</keyword>
<proteinExistence type="predicted"/>
<evidence type="ECO:0000313" key="2">
    <source>
        <dbReference type="EMBL" id="MDA1359741.1"/>
    </source>
</evidence>
<feature type="region of interest" description="Disordered" evidence="1">
    <location>
        <begin position="1"/>
        <end position="42"/>
    </location>
</feature>
<feature type="region of interest" description="Disordered" evidence="1">
    <location>
        <begin position="163"/>
        <end position="186"/>
    </location>
</feature>
<dbReference type="Proteomes" id="UP001146067">
    <property type="component" value="Unassembled WGS sequence"/>
</dbReference>
<protein>
    <submittedName>
        <fullName evidence="2">Uncharacterized protein</fullName>
    </submittedName>
</protein>
<comment type="caution">
    <text evidence="2">The sequence shown here is derived from an EMBL/GenBank/DDBJ whole genome shotgun (WGS) entry which is preliminary data.</text>
</comment>
<dbReference type="AlphaFoldDB" id="A0A9X3SQ56"/>
<accession>A0A9X3SQ56</accession>
<sequence>MMDTWQRSLQPAGPTAHANTERSAPSHDQFPQSLDGITPARERRRPDLLAAAEIGRILSGGEWLSVHYHNARAMWLCRNSDFRSTVGIIRWDFGKSPQLLLDPNDARFDHPDSSEVLAMVGQAMAVWWCVVDQQVLDPRLKVAIHPVFAPFVVYRGSGDHPHMDVPRQRTGFPSPPGTQQVQAHRE</sequence>